<dbReference type="EMBL" id="LR824641">
    <property type="protein sequence ID" value="CAD0343668.1"/>
    <property type="molecule type" value="Genomic_DNA"/>
</dbReference>
<evidence type="ECO:0000313" key="2">
    <source>
        <dbReference type="EMBL" id="CAD0343668.1"/>
    </source>
</evidence>
<evidence type="ECO:0000256" key="1">
    <source>
        <dbReference type="ARBA" id="ARBA00022649"/>
    </source>
</evidence>
<reference evidence="2 4" key="1">
    <citation type="submission" date="2020-07" db="EMBL/GenBank/DDBJ databases">
        <authorList>
            <person name="Teixeira M."/>
        </authorList>
    </citation>
    <scope>NUCLEOTIDE SEQUENCE</scope>
    <source>
        <strain evidence="3">1</strain>
        <strain evidence="2">Xanthomonas sp. CPBF 367</strain>
    </source>
</reference>
<evidence type="ECO:0000313" key="3">
    <source>
        <dbReference type="EMBL" id="CAD1797647.1"/>
    </source>
</evidence>
<organism evidence="2">
    <name type="scientific">Xanthomonas euroxanthea</name>
    <dbReference type="NCBI Taxonomy" id="2259622"/>
    <lineage>
        <taxon>Bacteria</taxon>
        <taxon>Pseudomonadati</taxon>
        <taxon>Pseudomonadota</taxon>
        <taxon>Gammaproteobacteria</taxon>
        <taxon>Lysobacterales</taxon>
        <taxon>Lysobacteraceae</taxon>
        <taxon>Xanthomonas</taxon>
    </lineage>
</organism>
<sequence length="57" mass="6519">MMHGYVLTDAAEADLRGIIRYTSARWGQPQARRYIADLSRRDLDDVGCSSLQRRHIG</sequence>
<dbReference type="Gene3D" id="3.30.2310.20">
    <property type="entry name" value="RelE-like"/>
    <property type="match status" value="1"/>
</dbReference>
<name>A0A8E4EBD2_9XANT</name>
<dbReference type="EMBL" id="LR861803">
    <property type="protein sequence ID" value="CAD1797647.1"/>
    <property type="molecule type" value="Genomic_DNA"/>
</dbReference>
<keyword evidence="1" id="KW-1277">Toxin-antitoxin system</keyword>
<dbReference type="AlphaFoldDB" id="A0A8E4EBD2"/>
<dbReference type="KEGG" id="xeu:XSP_004067"/>
<protein>
    <submittedName>
        <fullName evidence="2">Type II toxin-antitoxin system RelE/ParE family toxin</fullName>
    </submittedName>
</protein>
<dbReference type="InterPro" id="IPR035093">
    <property type="entry name" value="RelE/ParE_toxin_dom_sf"/>
</dbReference>
<dbReference type="Pfam" id="PF05016">
    <property type="entry name" value="ParE_toxin"/>
    <property type="match status" value="1"/>
</dbReference>
<dbReference type="Proteomes" id="UP000515493">
    <property type="component" value="Chromosome"/>
</dbReference>
<proteinExistence type="predicted"/>
<accession>A0A8E4EBD2</accession>
<dbReference type="InterPro" id="IPR007712">
    <property type="entry name" value="RelE/ParE_toxin"/>
</dbReference>
<evidence type="ECO:0000313" key="4">
    <source>
        <dbReference type="Proteomes" id="UP000515493"/>
    </source>
</evidence>
<gene>
    <name evidence="2" type="ORF">XSP_004067</name>
</gene>